<evidence type="ECO:0000256" key="4">
    <source>
        <dbReference type="ARBA" id="ARBA00022532"/>
    </source>
</evidence>
<evidence type="ECO:0000313" key="15">
    <source>
        <dbReference type="EMBL" id="SDD72907.1"/>
    </source>
</evidence>
<keyword evidence="7 11" id="KW-0418">Kinase</keyword>
<feature type="compositionally biased region" description="Polar residues" evidence="12">
    <location>
        <begin position="13"/>
        <end position="22"/>
    </location>
</feature>
<evidence type="ECO:0000259" key="13">
    <source>
        <dbReference type="Pfam" id="PF06315"/>
    </source>
</evidence>
<keyword evidence="5 11" id="KW-0808">Transferase</keyword>
<feature type="active site" evidence="11">
    <location>
        <position position="395"/>
    </location>
</feature>
<keyword evidence="9 11" id="KW-0067">ATP-binding</keyword>
<comment type="function">
    <text evidence="11">Bifunctional enzyme which can phosphorylate or dephosphorylate isocitrate dehydrogenase (IDH) on a specific serine residue. This is a regulatory mechanism which enables bacteria to bypass the Krebs cycle via the glyoxylate shunt in response to the source of carbon. When bacteria are grown on glucose, IDH is fully active and unphosphorylated, but when grown on acetate or ethanol, the activity of IDH declines drastically concomitant with its phosphorylation.</text>
</comment>
<keyword evidence="8 11" id="KW-0378">Hydrolase</keyword>
<evidence type="ECO:0000256" key="7">
    <source>
        <dbReference type="ARBA" id="ARBA00022777"/>
    </source>
</evidence>
<dbReference type="InterPro" id="IPR046855">
    <property type="entry name" value="AceK_kinase"/>
</dbReference>
<name>A0A1G6X6H3_9GAMM</name>
<keyword evidence="4 11" id="KW-0816">Tricarboxylic acid cycle</keyword>
<comment type="catalytic activity">
    <reaction evidence="11">
        <text>L-seryl-[isocitrate dehydrogenase] + ATP = O-phospho-L-seryl-[isocitrate dehydrogenase] + ADP + H(+)</text>
        <dbReference type="Rhea" id="RHEA:43540"/>
        <dbReference type="Rhea" id="RHEA-COMP:10605"/>
        <dbReference type="Rhea" id="RHEA-COMP:10606"/>
        <dbReference type="ChEBI" id="CHEBI:15378"/>
        <dbReference type="ChEBI" id="CHEBI:29999"/>
        <dbReference type="ChEBI" id="CHEBI:30616"/>
        <dbReference type="ChEBI" id="CHEBI:83421"/>
        <dbReference type="ChEBI" id="CHEBI:456216"/>
        <dbReference type="EC" id="2.7.11.5"/>
    </reaction>
</comment>
<evidence type="ECO:0000259" key="14">
    <source>
        <dbReference type="Pfam" id="PF20423"/>
    </source>
</evidence>
<dbReference type="GO" id="GO:0004721">
    <property type="term" value="F:phosphoprotein phosphatase activity"/>
    <property type="evidence" value="ECO:0007669"/>
    <property type="project" value="UniProtKB-KW"/>
</dbReference>
<dbReference type="GO" id="GO:0006097">
    <property type="term" value="P:glyoxylate cycle"/>
    <property type="evidence" value="ECO:0007669"/>
    <property type="project" value="UniProtKB-UniRule"/>
</dbReference>
<dbReference type="PIRSF" id="PIRSF000719">
    <property type="entry name" value="AceK"/>
    <property type="match status" value="1"/>
</dbReference>
<sequence length="593" mass="67789">MIPIALPGPTDMSEFSSESMQPRTPDEARVELASTSIRDAFEGYNAHFRAITQRARRRFEQRDWLGARSDAVERIELYDRCVAAAGARLAAQLEAQSQDKALWARIHARYAELIAGLLDQELYKTFFNTLTRRFFATRGVDAAIEFVALSIAPTDRITHPVARRSYAVAGDLAAVFARVLADYPFAVPYADPQDCARKLAERIGEQLADWEAPPVRGLELMETVFYRERRAYLVGRVYGESRFAPIVIALMHTERGLRVDALITERAQVAVLFGYTRSYFHADLETVGDAVVFLRTLLPHKPVDELYTVLGRAKQGKTERYRHLFAHLARHPEEAFVHADGERGMVMAVFTLPSYPVVFKLIRDRFAYPKTMARAEVEQKYRLVFHHDRVGRLVDAQLFRHLRFARRQFAPALLDELLQGCRETVQTDGEDLVFSHCYIERRLRPLNLYLREVEPARAIAAIVDYGQAIKDLARSNIFPGDLLLKNFGISRAGRAIFYDYDELCFVTECRFRALPTARHEDEELHAGAWYHVDENDVFPEQFPQFLGLSPELREALLEAHGEIFTVGWWLALQEDIRAGALADVPPYPSRLRV</sequence>
<dbReference type="GO" id="GO:0005524">
    <property type="term" value="F:ATP binding"/>
    <property type="evidence" value="ECO:0007669"/>
    <property type="project" value="UniProtKB-UniRule"/>
</dbReference>
<evidence type="ECO:0000256" key="8">
    <source>
        <dbReference type="ARBA" id="ARBA00022801"/>
    </source>
</evidence>
<dbReference type="Pfam" id="PF20423">
    <property type="entry name" value="AceK_regulatory"/>
    <property type="match status" value="1"/>
</dbReference>
<feature type="binding site" evidence="11">
    <location>
        <begin position="339"/>
        <end position="345"/>
    </location>
    <ligand>
        <name>ATP</name>
        <dbReference type="ChEBI" id="CHEBI:30616"/>
    </ligand>
</feature>
<proteinExistence type="inferred from homology"/>
<keyword evidence="10 11" id="KW-0904">Protein phosphatase</keyword>
<dbReference type="NCBIfam" id="NF002804">
    <property type="entry name" value="PRK02946.1"/>
    <property type="match status" value="1"/>
</dbReference>
<keyword evidence="16" id="KW-1185">Reference proteome</keyword>
<dbReference type="InterPro" id="IPR010452">
    <property type="entry name" value="Isocitrate_DH_AceK"/>
</dbReference>
<dbReference type="STRING" id="265719.SAMN04488509_10630"/>
<dbReference type="GO" id="GO:0006099">
    <property type="term" value="P:tricarboxylic acid cycle"/>
    <property type="evidence" value="ECO:0007669"/>
    <property type="project" value="UniProtKB-UniRule"/>
</dbReference>
<evidence type="ECO:0000256" key="12">
    <source>
        <dbReference type="SAM" id="MobiDB-lite"/>
    </source>
</evidence>
<dbReference type="PANTHER" id="PTHR39559:SF1">
    <property type="entry name" value="ISOCITRATE DEHYDROGENASE KINASE_PHOSPHATASE"/>
    <property type="match status" value="1"/>
</dbReference>
<evidence type="ECO:0000256" key="1">
    <source>
        <dbReference type="ARBA" id="ARBA00022435"/>
    </source>
</evidence>
<organism evidence="15 16">
    <name type="scientific">Aquimonas voraii</name>
    <dbReference type="NCBI Taxonomy" id="265719"/>
    <lineage>
        <taxon>Bacteria</taxon>
        <taxon>Pseudomonadati</taxon>
        <taxon>Pseudomonadota</taxon>
        <taxon>Gammaproteobacteria</taxon>
        <taxon>Lysobacterales</taxon>
        <taxon>Lysobacteraceae</taxon>
        <taxon>Aquimonas</taxon>
    </lineage>
</organism>
<comment type="similarity">
    <text evidence="11">Belongs to the AceK family.</text>
</comment>
<evidence type="ECO:0000313" key="16">
    <source>
        <dbReference type="Proteomes" id="UP000199603"/>
    </source>
</evidence>
<evidence type="ECO:0000256" key="3">
    <source>
        <dbReference type="ARBA" id="ARBA00022527"/>
    </source>
</evidence>
<protein>
    <recommendedName>
        <fullName evidence="11">Isocitrate dehydrogenase kinase/phosphatase</fullName>
        <shortName evidence="11">IDH kinase/phosphatase</shortName>
        <shortName evidence="11">IDHK/P</shortName>
        <ecNumber evidence="11">2.7.11.5</ecNumber>
        <ecNumber evidence="11">3.1.3.-</ecNumber>
    </recommendedName>
</protein>
<reference evidence="15 16" key="1">
    <citation type="submission" date="2016-10" db="EMBL/GenBank/DDBJ databases">
        <authorList>
            <person name="de Groot N.N."/>
        </authorList>
    </citation>
    <scope>NUCLEOTIDE SEQUENCE [LARGE SCALE GENOMIC DNA]</scope>
    <source>
        <strain evidence="15 16">DSM 16957</strain>
    </source>
</reference>
<dbReference type="GO" id="GO:0006006">
    <property type="term" value="P:glucose metabolic process"/>
    <property type="evidence" value="ECO:0007669"/>
    <property type="project" value="InterPro"/>
</dbReference>
<dbReference type="EMBL" id="FNAG01000006">
    <property type="protein sequence ID" value="SDD72907.1"/>
    <property type="molecule type" value="Genomic_DNA"/>
</dbReference>
<evidence type="ECO:0000256" key="5">
    <source>
        <dbReference type="ARBA" id="ARBA00022679"/>
    </source>
</evidence>
<dbReference type="Pfam" id="PF06315">
    <property type="entry name" value="AceK_kinase"/>
    <property type="match status" value="1"/>
</dbReference>
<gene>
    <name evidence="11" type="primary">aceK</name>
    <name evidence="15" type="ORF">SAMN04488509_10630</name>
</gene>
<keyword evidence="2 11" id="KW-0963">Cytoplasm</keyword>
<dbReference type="GO" id="GO:0008772">
    <property type="term" value="F:[isocitrate dehydrogenase (NADP+)] kinase activity"/>
    <property type="evidence" value="ECO:0007669"/>
    <property type="project" value="UniProtKB-UniRule"/>
</dbReference>
<keyword evidence="6 11" id="KW-0547">Nucleotide-binding</keyword>
<evidence type="ECO:0000256" key="10">
    <source>
        <dbReference type="ARBA" id="ARBA00022912"/>
    </source>
</evidence>
<dbReference type="AlphaFoldDB" id="A0A1G6X6H3"/>
<dbReference type="PANTHER" id="PTHR39559">
    <property type="match status" value="1"/>
</dbReference>
<evidence type="ECO:0000256" key="6">
    <source>
        <dbReference type="ARBA" id="ARBA00022741"/>
    </source>
</evidence>
<evidence type="ECO:0000256" key="11">
    <source>
        <dbReference type="HAMAP-Rule" id="MF_00747"/>
    </source>
</evidence>
<evidence type="ECO:0000256" key="2">
    <source>
        <dbReference type="ARBA" id="ARBA00022490"/>
    </source>
</evidence>
<feature type="region of interest" description="Disordered" evidence="12">
    <location>
        <begin position="1"/>
        <end position="24"/>
    </location>
</feature>
<dbReference type="EC" id="3.1.3.-" evidence="11"/>
<feature type="binding site" evidence="11">
    <location>
        <position position="360"/>
    </location>
    <ligand>
        <name>ATP</name>
        <dbReference type="ChEBI" id="CHEBI:30616"/>
    </ligand>
</feature>
<evidence type="ECO:0000256" key="9">
    <source>
        <dbReference type="ARBA" id="ARBA00022840"/>
    </source>
</evidence>
<dbReference type="EC" id="2.7.11.5" evidence="11"/>
<feature type="domain" description="Isocitrate dehydrogenase kinase/phosphatase (AceK) regulatory" evidence="14">
    <location>
        <begin position="36"/>
        <end position="329"/>
    </location>
</feature>
<dbReference type="HAMAP" id="MF_00747">
    <property type="entry name" value="AceK"/>
    <property type="match status" value="1"/>
</dbReference>
<dbReference type="GO" id="GO:0016208">
    <property type="term" value="F:AMP binding"/>
    <property type="evidence" value="ECO:0007669"/>
    <property type="project" value="TreeGrafter"/>
</dbReference>
<dbReference type="GO" id="GO:0005737">
    <property type="term" value="C:cytoplasm"/>
    <property type="evidence" value="ECO:0007669"/>
    <property type="project" value="UniProtKB-SubCell"/>
</dbReference>
<accession>A0A1G6X6H3</accession>
<dbReference type="GO" id="GO:0004674">
    <property type="term" value="F:protein serine/threonine kinase activity"/>
    <property type="evidence" value="ECO:0007669"/>
    <property type="project" value="UniProtKB-KW"/>
</dbReference>
<dbReference type="InterPro" id="IPR046854">
    <property type="entry name" value="AceK_regulatory"/>
</dbReference>
<comment type="subcellular location">
    <subcellularLocation>
        <location evidence="11">Cytoplasm</location>
    </subcellularLocation>
</comment>
<keyword evidence="3 11" id="KW-0723">Serine/threonine-protein kinase</keyword>
<keyword evidence="1 11" id="KW-0329">Glyoxylate bypass</keyword>
<feature type="domain" description="Isocitrate dehydrogenase kinase/phosphatase (AceK) kinase" evidence="13">
    <location>
        <begin position="334"/>
        <end position="588"/>
    </location>
</feature>
<dbReference type="Proteomes" id="UP000199603">
    <property type="component" value="Unassembled WGS sequence"/>
</dbReference>